<evidence type="ECO:0000256" key="1">
    <source>
        <dbReference type="SAM" id="MobiDB-lite"/>
    </source>
</evidence>
<sequence>MSCSSPAAVSQSGVAAAVGSIPTGESAVPAGSTEAKLASAAGPVNNEPPSEYRVHQMTEVSGLFLPQQLQSLSGGVGSFLTRQIQGPLRHSWLEKQTWIFLSVSTHSSKLR</sequence>
<feature type="region of interest" description="Disordered" evidence="1">
    <location>
        <begin position="22"/>
        <end position="50"/>
    </location>
</feature>
<accession>A0ABU7F3I9</accession>
<dbReference type="Proteomes" id="UP001352852">
    <property type="component" value="Unassembled WGS sequence"/>
</dbReference>
<reference evidence="2 3" key="1">
    <citation type="submission" date="2021-06" db="EMBL/GenBank/DDBJ databases">
        <authorList>
            <person name="Palmer J.M."/>
        </authorList>
    </citation>
    <scope>NUCLEOTIDE SEQUENCE [LARGE SCALE GENOMIC DNA]</scope>
    <source>
        <strain evidence="2 3">CL_MEX2019</strain>
        <tissue evidence="2">Muscle</tissue>
    </source>
</reference>
<dbReference type="EMBL" id="JAHUTJ010075109">
    <property type="protein sequence ID" value="MED6294002.1"/>
    <property type="molecule type" value="Genomic_DNA"/>
</dbReference>
<proteinExistence type="predicted"/>
<gene>
    <name evidence="2" type="ORF">CHARACLAT_016472</name>
</gene>
<name>A0ABU7F3I9_9TELE</name>
<comment type="caution">
    <text evidence="2">The sequence shown here is derived from an EMBL/GenBank/DDBJ whole genome shotgun (WGS) entry which is preliminary data.</text>
</comment>
<keyword evidence="3" id="KW-1185">Reference proteome</keyword>
<evidence type="ECO:0000313" key="2">
    <source>
        <dbReference type="EMBL" id="MED6294002.1"/>
    </source>
</evidence>
<protein>
    <submittedName>
        <fullName evidence="2">Uncharacterized protein</fullName>
    </submittedName>
</protein>
<organism evidence="2 3">
    <name type="scientific">Characodon lateralis</name>
    <dbReference type="NCBI Taxonomy" id="208331"/>
    <lineage>
        <taxon>Eukaryota</taxon>
        <taxon>Metazoa</taxon>
        <taxon>Chordata</taxon>
        <taxon>Craniata</taxon>
        <taxon>Vertebrata</taxon>
        <taxon>Euteleostomi</taxon>
        <taxon>Actinopterygii</taxon>
        <taxon>Neopterygii</taxon>
        <taxon>Teleostei</taxon>
        <taxon>Neoteleostei</taxon>
        <taxon>Acanthomorphata</taxon>
        <taxon>Ovalentaria</taxon>
        <taxon>Atherinomorphae</taxon>
        <taxon>Cyprinodontiformes</taxon>
        <taxon>Goodeidae</taxon>
        <taxon>Characodon</taxon>
    </lineage>
</organism>
<evidence type="ECO:0000313" key="3">
    <source>
        <dbReference type="Proteomes" id="UP001352852"/>
    </source>
</evidence>